<sequence>ISLVLNHEIKEERRAMQLFVNLGQGCLSIFLISASLHDMFVLYEPASASDVRRNETPVFVIGIQETYERSPGPP</sequence>
<dbReference type="Proteomes" id="UP001057452">
    <property type="component" value="Chromosome 11"/>
</dbReference>
<proteinExistence type="predicted"/>
<feature type="non-terminal residue" evidence="1">
    <location>
        <position position="1"/>
    </location>
</feature>
<accession>A0ACB9WWU7</accession>
<evidence type="ECO:0000313" key="2">
    <source>
        <dbReference type="Proteomes" id="UP001057452"/>
    </source>
</evidence>
<feature type="non-terminal residue" evidence="1">
    <location>
        <position position="74"/>
    </location>
</feature>
<name>A0ACB9WWU7_CHAAC</name>
<keyword evidence="2" id="KW-1185">Reference proteome</keyword>
<reference evidence="1" key="1">
    <citation type="submission" date="2022-05" db="EMBL/GenBank/DDBJ databases">
        <title>Chromosome-level genome of Chaenocephalus aceratus.</title>
        <authorList>
            <person name="Park H."/>
        </authorList>
    </citation>
    <scope>NUCLEOTIDE SEQUENCE</scope>
    <source>
        <strain evidence="1">KU_202001</strain>
    </source>
</reference>
<evidence type="ECO:0000313" key="1">
    <source>
        <dbReference type="EMBL" id="KAI4818252.1"/>
    </source>
</evidence>
<gene>
    <name evidence="1" type="ORF">KUCAC02_011602</name>
</gene>
<organism evidence="1 2">
    <name type="scientific">Chaenocephalus aceratus</name>
    <name type="common">Blackfin icefish</name>
    <name type="synonym">Chaenichthys aceratus</name>
    <dbReference type="NCBI Taxonomy" id="36190"/>
    <lineage>
        <taxon>Eukaryota</taxon>
        <taxon>Metazoa</taxon>
        <taxon>Chordata</taxon>
        <taxon>Craniata</taxon>
        <taxon>Vertebrata</taxon>
        <taxon>Euteleostomi</taxon>
        <taxon>Actinopterygii</taxon>
        <taxon>Neopterygii</taxon>
        <taxon>Teleostei</taxon>
        <taxon>Neoteleostei</taxon>
        <taxon>Acanthomorphata</taxon>
        <taxon>Eupercaria</taxon>
        <taxon>Perciformes</taxon>
        <taxon>Notothenioidei</taxon>
        <taxon>Channichthyidae</taxon>
        <taxon>Chaenocephalus</taxon>
    </lineage>
</organism>
<dbReference type="EMBL" id="CM043795">
    <property type="protein sequence ID" value="KAI4818252.1"/>
    <property type="molecule type" value="Genomic_DNA"/>
</dbReference>
<comment type="caution">
    <text evidence="1">The sequence shown here is derived from an EMBL/GenBank/DDBJ whole genome shotgun (WGS) entry which is preliminary data.</text>
</comment>
<protein>
    <submittedName>
        <fullName evidence="1">Uncharacterized protein</fullName>
    </submittedName>
</protein>